<sequence length="366" mass="40587">MEAPMKRLILLALLTFNCAFVAADTLTLKPGHPDTYVVKKGDTLWDISALFLKDPWRWPKLWGANPQIANPHLIYPGDRLTLVFIDGEPRLVNKPHVRKSPAGRVQPKGGAIPAVDLALIQPYLVQNRVVDPEWFKEQPMVLGGERDSRHHVMDDIIYIQANLPQGDKVGMYQPGREFTNKETGELLGQEVILSASGRVVESGEVSKVKLLNNFRETKAGFRVLAIEDDSLLSAYFIPKASDTEGAKVLASERKIRAMGKLDVFYLDRGSREGVEPGDVFSIYKDGAEVVINGDGIPVPPTERSAYDNLMAKMGSDNAVKLPDLYRGQVMVFKVFDKTALGLIMVNESPVRVDDLLVKPDILLKGE</sequence>
<evidence type="ECO:0000256" key="1">
    <source>
        <dbReference type="SAM" id="SignalP"/>
    </source>
</evidence>
<accession>A0A2T3GZ87</accession>
<evidence type="ECO:0000313" key="5">
    <source>
        <dbReference type="Proteomes" id="UP000254069"/>
    </source>
</evidence>
<dbReference type="PROSITE" id="PS51782">
    <property type="entry name" value="LYSM"/>
    <property type="match status" value="1"/>
</dbReference>
<organism evidence="4 5">
    <name type="scientific">Shewanella algae</name>
    <dbReference type="NCBI Taxonomy" id="38313"/>
    <lineage>
        <taxon>Bacteria</taxon>
        <taxon>Pseudomonadati</taxon>
        <taxon>Pseudomonadota</taxon>
        <taxon>Gammaproteobacteria</taxon>
        <taxon>Alteromonadales</taxon>
        <taxon>Shewanellaceae</taxon>
        <taxon>Shewanella</taxon>
    </lineage>
</organism>
<evidence type="ECO:0000313" key="4">
    <source>
        <dbReference type="EMBL" id="SUI63819.1"/>
    </source>
</evidence>
<dbReference type="Gene3D" id="3.10.350.10">
    <property type="entry name" value="LysM domain"/>
    <property type="match status" value="1"/>
</dbReference>
<dbReference type="PANTHER" id="PTHR34700:SF4">
    <property type="entry name" value="PHAGE-LIKE ELEMENT PBSX PROTEIN XKDP"/>
    <property type="match status" value="1"/>
</dbReference>
<dbReference type="Proteomes" id="UP000825078">
    <property type="component" value="Chromosome"/>
</dbReference>
<dbReference type="STRING" id="38313.GCA_000947195_04489"/>
<evidence type="ECO:0000313" key="3">
    <source>
        <dbReference type="EMBL" id="BCV43011.1"/>
    </source>
</evidence>
<feature type="signal peptide" evidence="1">
    <location>
        <begin position="1"/>
        <end position="23"/>
    </location>
</feature>
<reference evidence="3" key="2">
    <citation type="submission" date="2021-05" db="EMBL/GenBank/DDBJ databases">
        <title>Molecular characterization for Shewanella algae harboring chromosomal blaOXA-55-like strains isolated from clinical and environment sample.</title>
        <authorList>
            <person name="Ohama Y."/>
            <person name="Aoki K."/>
            <person name="Harada S."/>
            <person name="Moriya K."/>
            <person name="Ishii Y."/>
            <person name="Tateda K."/>
        </authorList>
    </citation>
    <scope>NUCLEOTIDE SEQUENCE</scope>
    <source>
        <strain evidence="3">TUM17379</strain>
    </source>
</reference>
<gene>
    <name evidence="4" type="ORF">NCTC10738_01700</name>
    <name evidence="3" type="ORF">TUM17379_00290</name>
</gene>
<evidence type="ECO:0000259" key="2">
    <source>
        <dbReference type="PROSITE" id="PS51782"/>
    </source>
</evidence>
<protein>
    <submittedName>
        <fullName evidence="3">Peptidoglycan-binding protein LysM</fullName>
    </submittedName>
    <submittedName>
        <fullName evidence="4">Spore coat assembly protein SafA</fullName>
    </submittedName>
</protein>
<dbReference type="InterPro" id="IPR036779">
    <property type="entry name" value="LysM_dom_sf"/>
</dbReference>
<accession>A0A379ZKP6</accession>
<keyword evidence="5" id="KW-1185">Reference proteome</keyword>
<dbReference type="InterPro" id="IPR018392">
    <property type="entry name" value="LysM"/>
</dbReference>
<dbReference type="EMBL" id="UGYO01000001">
    <property type="protein sequence ID" value="SUI63819.1"/>
    <property type="molecule type" value="Genomic_DNA"/>
</dbReference>
<reference evidence="4 5" key="1">
    <citation type="submission" date="2018-06" db="EMBL/GenBank/DDBJ databases">
        <authorList>
            <consortium name="Pathogen Informatics"/>
            <person name="Doyle S."/>
        </authorList>
    </citation>
    <scope>NUCLEOTIDE SEQUENCE [LARGE SCALE GENOMIC DNA]</scope>
    <source>
        <strain evidence="4 5">NCTC10738</strain>
    </source>
</reference>
<dbReference type="RefSeq" id="WP_025889800.1">
    <property type="nucleotide sequence ID" value="NZ_AP024609.1"/>
</dbReference>
<feature type="chain" id="PRO_5041604823" evidence="1">
    <location>
        <begin position="24"/>
        <end position="366"/>
    </location>
</feature>
<name>A0A2T3GZ87_9GAMM</name>
<dbReference type="InterPro" id="IPR052196">
    <property type="entry name" value="Bact_Kbp"/>
</dbReference>
<dbReference type="Pfam" id="PF01476">
    <property type="entry name" value="LysM"/>
    <property type="match status" value="1"/>
</dbReference>
<keyword evidence="1" id="KW-0732">Signal</keyword>
<dbReference type="GeneID" id="93807078"/>
<feature type="domain" description="LysM" evidence="2">
    <location>
        <begin position="34"/>
        <end position="82"/>
    </location>
</feature>
<dbReference type="EMBL" id="AP024613">
    <property type="protein sequence ID" value="BCV43011.1"/>
    <property type="molecule type" value="Genomic_DNA"/>
</dbReference>
<dbReference type="SUPFAM" id="SSF54106">
    <property type="entry name" value="LysM domain"/>
    <property type="match status" value="1"/>
</dbReference>
<proteinExistence type="predicted"/>
<dbReference type="CDD" id="cd00118">
    <property type="entry name" value="LysM"/>
    <property type="match status" value="1"/>
</dbReference>
<dbReference type="AlphaFoldDB" id="A0A2T3GZ87"/>
<dbReference type="PANTHER" id="PTHR34700">
    <property type="entry name" value="POTASSIUM BINDING PROTEIN KBP"/>
    <property type="match status" value="1"/>
</dbReference>
<dbReference type="Proteomes" id="UP000254069">
    <property type="component" value="Unassembled WGS sequence"/>
</dbReference>
<dbReference type="SMART" id="SM00257">
    <property type="entry name" value="LysM"/>
    <property type="match status" value="1"/>
</dbReference>